<name>W0DHT5_9AQUI</name>
<dbReference type="HOGENOM" id="CLU_2083778_0_0_0"/>
<organism evidence="2">
    <name type="scientific">Thermocrinis ruber</name>
    <dbReference type="NCBI Taxonomy" id="75906"/>
    <lineage>
        <taxon>Bacteria</taxon>
        <taxon>Pseudomonadati</taxon>
        <taxon>Aquificota</taxon>
        <taxon>Aquificia</taxon>
        <taxon>Aquificales</taxon>
        <taxon>Aquificaceae</taxon>
        <taxon>Thermocrinis</taxon>
    </lineage>
</organism>
<keyword evidence="2" id="KW-1185">Reference proteome</keyword>
<dbReference type="EMBL" id="CP007028">
    <property type="protein sequence ID" value="AHE96787.1"/>
    <property type="molecule type" value="Genomic_DNA"/>
</dbReference>
<evidence type="ECO:0000313" key="2">
    <source>
        <dbReference type="Proteomes" id="UP000018914"/>
    </source>
</evidence>
<reference evidence="1 2" key="1">
    <citation type="submission" date="2013-12" db="EMBL/GenBank/DDBJ databases">
        <authorList>
            <consortium name="DOE Joint Genome Institute"/>
            <person name="Eisen J."/>
            <person name="Huntemann M."/>
            <person name="Han J."/>
            <person name="Chen A."/>
            <person name="Kyrpides N."/>
            <person name="Mavromatis K."/>
            <person name="Markowitz V."/>
            <person name="Palaniappan K."/>
            <person name="Ivanova N."/>
            <person name="Schaumberg A."/>
            <person name="Pati A."/>
            <person name="Liolios K."/>
            <person name="Nordberg H.P."/>
            <person name="Cantor M.N."/>
            <person name="Hua S.X."/>
            <person name="Woyke T."/>
        </authorList>
    </citation>
    <scope>NUCLEOTIDE SEQUENCE [LARGE SCALE GENOMIC DNA]</scope>
    <source>
        <strain evidence="1 2">DSM 23557</strain>
    </source>
</reference>
<evidence type="ECO:0000313" key="1">
    <source>
        <dbReference type="EMBL" id="AHE96787.1"/>
    </source>
</evidence>
<proteinExistence type="predicted"/>
<dbReference type="Proteomes" id="UP000018914">
    <property type="component" value="Chromosome"/>
</dbReference>
<dbReference type="KEGG" id="trd:THERU_03595"/>
<gene>
    <name evidence="1" type="ORF">THERU_03595</name>
</gene>
<accession>W0DHT5</accession>
<sequence>MCFINYMKFLVFFRPVSIRLFEPYCPDRLELQYDRKFMPILKKALRRALERRHELRPIRPMDFYRLERGKSKDFRLVVSFYLAKQIENIPPELKRHFWFILHEELSNTIKEEFAMMS</sequence>
<protein>
    <submittedName>
        <fullName evidence="1">Uncharacterized protein</fullName>
    </submittedName>
</protein>
<dbReference type="AlphaFoldDB" id="W0DHT5"/>